<sequence length="132" mass="14226">MCEFLSKKAQEEAQKLGVDISFAIVDEGGNLKFFRRFKEALLLSIHLVPKKAYTSVITRSKTEDVAKYSKEGESLMGIHTTDSRICLVSGGYPLFIGNKLIGGIGVGGGSEAEDKQIAEAILGAFANFIASH</sequence>
<dbReference type="PANTHER" id="PTHR34309:SF1">
    <property type="entry name" value="PROTEIN GLCG"/>
    <property type="match status" value="1"/>
</dbReference>
<organism evidence="1 2">
    <name type="scientific">Helicobacter apodemus</name>
    <dbReference type="NCBI Taxonomy" id="135569"/>
    <lineage>
        <taxon>Bacteria</taxon>
        <taxon>Pseudomonadati</taxon>
        <taxon>Campylobacterota</taxon>
        <taxon>Epsilonproteobacteria</taxon>
        <taxon>Campylobacterales</taxon>
        <taxon>Helicobacteraceae</taxon>
        <taxon>Helicobacter</taxon>
    </lineage>
</organism>
<accession>A0A4U8UHY6</accession>
<dbReference type="SUPFAM" id="SSF143744">
    <property type="entry name" value="GlcG-like"/>
    <property type="match status" value="1"/>
</dbReference>
<protein>
    <submittedName>
        <fullName evidence="1">Heme-binding protein</fullName>
    </submittedName>
</protein>
<dbReference type="RefSeq" id="WP_034554891.1">
    <property type="nucleotide sequence ID" value="NZ_JRPC02000003.1"/>
</dbReference>
<proteinExistence type="predicted"/>
<dbReference type="InterPro" id="IPR005624">
    <property type="entry name" value="PduO/GlcC-like"/>
</dbReference>
<gene>
    <name evidence="1" type="ORF">LS72_001410</name>
</gene>
<evidence type="ECO:0000313" key="2">
    <source>
        <dbReference type="Proteomes" id="UP000029920"/>
    </source>
</evidence>
<comment type="caution">
    <text evidence="1">The sequence shown here is derived from an EMBL/GenBank/DDBJ whole genome shotgun (WGS) entry which is preliminary data.</text>
</comment>
<dbReference type="EMBL" id="JRPC02000003">
    <property type="protein sequence ID" value="TLE16778.1"/>
    <property type="molecule type" value="Genomic_DNA"/>
</dbReference>
<dbReference type="PANTHER" id="PTHR34309">
    <property type="entry name" value="SLR1406 PROTEIN"/>
    <property type="match status" value="1"/>
</dbReference>
<dbReference type="Gene3D" id="3.30.450.150">
    <property type="entry name" value="Haem-degrading domain"/>
    <property type="match status" value="1"/>
</dbReference>
<dbReference type="AlphaFoldDB" id="A0A4U8UHY6"/>
<evidence type="ECO:0000313" key="1">
    <source>
        <dbReference type="EMBL" id="TLE16778.1"/>
    </source>
</evidence>
<keyword evidence="2" id="KW-1185">Reference proteome</keyword>
<name>A0A4U8UHY6_9HELI</name>
<dbReference type="InterPro" id="IPR038084">
    <property type="entry name" value="PduO/GlcC-like_sf"/>
</dbReference>
<dbReference type="InterPro" id="IPR052517">
    <property type="entry name" value="GlcG_carb_metab_protein"/>
</dbReference>
<reference evidence="1 2" key="1">
    <citation type="journal article" date="2014" name="Genome Announc.">
        <title>Draft genome sequences of eight enterohepatic helicobacter species isolated from both laboratory and wild rodents.</title>
        <authorList>
            <person name="Sheh A."/>
            <person name="Shen Z."/>
            <person name="Fox J.G."/>
        </authorList>
    </citation>
    <scope>NUCLEOTIDE SEQUENCE [LARGE SCALE GENOMIC DNA]</scope>
    <source>
        <strain evidence="1 2">MIT-03-7007</strain>
    </source>
</reference>
<dbReference type="Pfam" id="PF03928">
    <property type="entry name" value="HbpS-like"/>
    <property type="match status" value="1"/>
</dbReference>
<dbReference type="Proteomes" id="UP000029920">
    <property type="component" value="Unassembled WGS sequence"/>
</dbReference>